<name>A0A1I3THI6_9FLAO</name>
<dbReference type="STRING" id="1150112.SAMN04487893_11337"/>
<feature type="signal peptide" evidence="5">
    <location>
        <begin position="1"/>
        <end position="22"/>
    </location>
</feature>
<dbReference type="SUPFAM" id="SSF82171">
    <property type="entry name" value="DPP6 N-terminal domain-like"/>
    <property type="match status" value="1"/>
</dbReference>
<protein>
    <submittedName>
        <fullName evidence="7">WD40-like Beta Propeller Repeat</fullName>
    </submittedName>
</protein>
<dbReference type="PROSITE" id="PS51123">
    <property type="entry name" value="OMPA_2"/>
    <property type="match status" value="1"/>
</dbReference>
<dbReference type="SUPFAM" id="SSF103088">
    <property type="entry name" value="OmpA-like"/>
    <property type="match status" value="1"/>
</dbReference>
<dbReference type="SUPFAM" id="SSF49464">
    <property type="entry name" value="Carboxypeptidase regulatory domain-like"/>
    <property type="match status" value="1"/>
</dbReference>
<dbReference type="EMBL" id="FORU01000013">
    <property type="protein sequence ID" value="SFJ69076.1"/>
    <property type="molecule type" value="Genomic_DNA"/>
</dbReference>
<dbReference type="Gene3D" id="1.25.40.10">
    <property type="entry name" value="Tetratricopeptide repeat domain"/>
    <property type="match status" value="1"/>
</dbReference>
<dbReference type="Gene3D" id="3.30.1330.60">
    <property type="entry name" value="OmpA-like domain"/>
    <property type="match status" value="1"/>
</dbReference>
<dbReference type="PANTHER" id="PTHR30329">
    <property type="entry name" value="STATOR ELEMENT OF FLAGELLAR MOTOR COMPLEX"/>
    <property type="match status" value="1"/>
</dbReference>
<dbReference type="Gene3D" id="2.60.40.1120">
    <property type="entry name" value="Carboxypeptidase-like, regulatory domain"/>
    <property type="match status" value="1"/>
</dbReference>
<dbReference type="InterPro" id="IPR050330">
    <property type="entry name" value="Bact_OuterMem_StrucFunc"/>
</dbReference>
<evidence type="ECO:0000256" key="5">
    <source>
        <dbReference type="SAM" id="SignalP"/>
    </source>
</evidence>
<dbReference type="PRINTS" id="PR01021">
    <property type="entry name" value="OMPADOMAIN"/>
</dbReference>
<dbReference type="InterPro" id="IPR006665">
    <property type="entry name" value="OmpA-like"/>
</dbReference>
<dbReference type="SUPFAM" id="SSF48452">
    <property type="entry name" value="TPR-like"/>
    <property type="match status" value="1"/>
</dbReference>
<comment type="subcellular location">
    <subcellularLocation>
        <location evidence="1">Cell outer membrane</location>
    </subcellularLocation>
</comment>
<evidence type="ECO:0000259" key="6">
    <source>
        <dbReference type="PROSITE" id="PS51123"/>
    </source>
</evidence>
<dbReference type="RefSeq" id="WP_090680096.1">
    <property type="nucleotide sequence ID" value="NZ_FORU01000013.1"/>
</dbReference>
<feature type="domain" description="OmpA-like" evidence="6">
    <location>
        <begin position="531"/>
        <end position="652"/>
    </location>
</feature>
<evidence type="ECO:0000313" key="8">
    <source>
        <dbReference type="Proteomes" id="UP000243887"/>
    </source>
</evidence>
<dbReference type="InterPro" id="IPR036737">
    <property type="entry name" value="OmpA-like_sf"/>
</dbReference>
<keyword evidence="3" id="KW-0998">Cell outer membrane</keyword>
<dbReference type="Pfam" id="PF00691">
    <property type="entry name" value="OmpA"/>
    <property type="match status" value="1"/>
</dbReference>
<evidence type="ECO:0000256" key="1">
    <source>
        <dbReference type="ARBA" id="ARBA00004442"/>
    </source>
</evidence>
<evidence type="ECO:0000313" key="7">
    <source>
        <dbReference type="EMBL" id="SFJ69076.1"/>
    </source>
</evidence>
<dbReference type="InterPro" id="IPR008969">
    <property type="entry name" value="CarboxyPept-like_regulatory"/>
</dbReference>
<dbReference type="OrthoDB" id="9809364at2"/>
<dbReference type="InterPro" id="IPR006664">
    <property type="entry name" value="OMP_bac"/>
</dbReference>
<organism evidence="7 8">
    <name type="scientific">Myroides guanonis</name>
    <dbReference type="NCBI Taxonomy" id="1150112"/>
    <lineage>
        <taxon>Bacteria</taxon>
        <taxon>Pseudomonadati</taxon>
        <taxon>Bacteroidota</taxon>
        <taxon>Flavobacteriia</taxon>
        <taxon>Flavobacteriales</taxon>
        <taxon>Flavobacteriaceae</taxon>
        <taxon>Myroides</taxon>
    </lineage>
</organism>
<dbReference type="Proteomes" id="UP000243887">
    <property type="component" value="Unassembled WGS sequence"/>
</dbReference>
<keyword evidence="5" id="KW-0732">Signal</keyword>
<proteinExistence type="predicted"/>
<dbReference type="CDD" id="cd07185">
    <property type="entry name" value="OmpA_C-like"/>
    <property type="match status" value="1"/>
</dbReference>
<evidence type="ECO:0000256" key="2">
    <source>
        <dbReference type="ARBA" id="ARBA00023136"/>
    </source>
</evidence>
<accession>A0A1I3THI6</accession>
<dbReference type="InterPro" id="IPR011990">
    <property type="entry name" value="TPR-like_helical_dom_sf"/>
</dbReference>
<dbReference type="AlphaFoldDB" id="A0A1I3THI6"/>
<evidence type="ECO:0000256" key="3">
    <source>
        <dbReference type="ARBA" id="ARBA00023237"/>
    </source>
</evidence>
<dbReference type="Pfam" id="PF07676">
    <property type="entry name" value="PD40"/>
    <property type="match status" value="2"/>
</dbReference>
<reference evidence="8" key="1">
    <citation type="submission" date="2016-10" db="EMBL/GenBank/DDBJ databases">
        <authorList>
            <person name="Varghese N."/>
            <person name="Submissions S."/>
        </authorList>
    </citation>
    <scope>NUCLEOTIDE SEQUENCE [LARGE SCALE GENOMIC DNA]</scope>
    <source>
        <strain evidence="8">DSM 26542</strain>
    </source>
</reference>
<keyword evidence="2 4" id="KW-0472">Membrane</keyword>
<evidence type="ECO:0000256" key="4">
    <source>
        <dbReference type="PROSITE-ProRule" id="PRU00473"/>
    </source>
</evidence>
<feature type="chain" id="PRO_5017234033" evidence="5">
    <location>
        <begin position="23"/>
        <end position="652"/>
    </location>
</feature>
<gene>
    <name evidence="7" type="ORF">SAMN04487893_11337</name>
</gene>
<keyword evidence="8" id="KW-1185">Reference proteome</keyword>
<dbReference type="GO" id="GO:0009279">
    <property type="term" value="C:cell outer membrane"/>
    <property type="evidence" value="ECO:0007669"/>
    <property type="project" value="UniProtKB-SubCell"/>
</dbReference>
<sequence length="652" mass="73920">MRNYINFLVMFVLLVLGTTAQAQEAQAKRADTRMERFAYIDAIQLYEHVANKGYHTPEVLKNLGDAYYFNGKLIEAHKWYSILFEEIEGNEIASEYYYRYAQTLKSIEEYDRATVVLEQFNKLEAEDIRTKLIEGSKDYRAEIEANSGRYELQLVPFNSGASDYGTTVYDGKLIFASARKKGTVSKKIHSWTSEYFTNLYSVEIKEDGTYGDLETFAKKLNTKFNESTPVLTKDGMTMYFSRNNFNKGKRGKDAHKTTLLKIYKSSKDEKGKWSEAEELPFNSNAFSTAHPALTVDGKWMYFASDRANGFGKSDLYKVEIKENGSFGQPINLGEEINTEGRESFPFITENNELYFSTDGRPGLGGLDIFVTKIKEDGSFSKVQNIGEPANSPLDDFSFYINVDSKKGFLSSNRVNGVGKDDIYSFNELRALVLDCIQGIEGVVYDAKTKERLPFAEVKLYDADFNLVAETKADANAFYSFPSLTCGTKFRINASLEGYNTVEKTVVLPNETGVTKADLELDKKRIEIKKGDDLFKVLKLNPIYFDLDKHNIRPDAAAELAKVQAVLIEYPTMKIDIRSHTDSRASHKYNEDLSSRRAKSTADWLVANGINRARLTWKGYGENQLVNECADGVPCSEEAHQLNRRSEFIVIEL</sequence>
<dbReference type="PANTHER" id="PTHR30329:SF21">
    <property type="entry name" value="LIPOPROTEIN YIAD-RELATED"/>
    <property type="match status" value="1"/>
</dbReference>
<dbReference type="InterPro" id="IPR011659">
    <property type="entry name" value="WD40"/>
</dbReference>